<comment type="caution">
    <text evidence="2">The sequence shown here is derived from an EMBL/GenBank/DDBJ whole genome shotgun (WGS) entry which is preliminary data.</text>
</comment>
<proteinExistence type="predicted"/>
<organism evidence="2 3">
    <name type="scientific">Rhizoctonia solani</name>
    <dbReference type="NCBI Taxonomy" id="456999"/>
    <lineage>
        <taxon>Eukaryota</taxon>
        <taxon>Fungi</taxon>
        <taxon>Dikarya</taxon>
        <taxon>Basidiomycota</taxon>
        <taxon>Agaricomycotina</taxon>
        <taxon>Agaricomycetes</taxon>
        <taxon>Cantharellales</taxon>
        <taxon>Ceratobasidiaceae</taxon>
        <taxon>Rhizoctonia</taxon>
    </lineage>
</organism>
<dbReference type="PANTHER" id="PTHR32212">
    <property type="entry name" value="CYCLIN-LIKE F-BOX"/>
    <property type="match status" value="1"/>
</dbReference>
<dbReference type="InterPro" id="IPR036047">
    <property type="entry name" value="F-box-like_dom_sf"/>
</dbReference>
<gene>
    <name evidence="2" type="ORF">RDB_LOCUS87568</name>
</gene>
<name>A0A8H3BAM1_9AGAM</name>
<sequence length="436" mass="49259">MPLSRLPVEIVSHITSHLPHHGVIFASLVCKAWRLVLLPTLYRMVRLASDSHAVRFANTIASGGVVDSSLDFSWSVRSLIIRPTISAYNEFTEIGLAALELCMTHLTELRRLHCDNLRVLLTANNLEIIRLAQTRCPKLNSVGFDIERFNFETRIAEQSQLATFSLLGFKNLVDYSLILRDAYTKSEILAPLEILAANCPMLESLMLDLSFSESDEEDSYTPEHLAGVLGKDTVMPSLRTLHICGDVKLNPESFTILQPFHKFLSCHPHIKDLKIGWSITDSWWRASDLDPQALACALPSLKRLSAPNFVCAHFLRSTIAARLEYMEVQSGISDFERGFESLPMPMLRTLYIEADHYFDTLDTIQWVMPVASGLEVLDLVALPEHCHNKFLRLLACVPNLQTVVMTDLIHHTVQDLIAAVKSKYPKIRFVENWHDA</sequence>
<evidence type="ECO:0000259" key="1">
    <source>
        <dbReference type="PROSITE" id="PS50181"/>
    </source>
</evidence>
<evidence type="ECO:0000313" key="2">
    <source>
        <dbReference type="EMBL" id="CAE6451646.1"/>
    </source>
</evidence>
<feature type="domain" description="F-box" evidence="1">
    <location>
        <begin position="1"/>
        <end position="45"/>
    </location>
</feature>
<dbReference type="InterPro" id="IPR032675">
    <property type="entry name" value="LRR_dom_sf"/>
</dbReference>
<dbReference type="PANTHER" id="PTHR32212:SF248">
    <property type="entry name" value="F-BOX DOMAIN-CONTAINING PROTEIN"/>
    <property type="match status" value="1"/>
</dbReference>
<dbReference type="InterPro" id="IPR001810">
    <property type="entry name" value="F-box_dom"/>
</dbReference>
<dbReference type="SUPFAM" id="SSF52047">
    <property type="entry name" value="RNI-like"/>
    <property type="match status" value="1"/>
</dbReference>
<dbReference type="AlphaFoldDB" id="A0A8H3BAM1"/>
<dbReference type="Pfam" id="PF12937">
    <property type="entry name" value="F-box-like"/>
    <property type="match status" value="1"/>
</dbReference>
<protein>
    <recommendedName>
        <fullName evidence="1">F-box domain-containing protein</fullName>
    </recommendedName>
</protein>
<evidence type="ECO:0000313" key="3">
    <source>
        <dbReference type="Proteomes" id="UP000663843"/>
    </source>
</evidence>
<reference evidence="2" key="1">
    <citation type="submission" date="2021-01" db="EMBL/GenBank/DDBJ databases">
        <authorList>
            <person name="Kaushik A."/>
        </authorList>
    </citation>
    <scope>NUCLEOTIDE SEQUENCE</scope>
    <source>
        <strain evidence="2">AG2-2IIIB</strain>
    </source>
</reference>
<dbReference type="EMBL" id="CAJMWT010002716">
    <property type="protein sequence ID" value="CAE6451646.1"/>
    <property type="molecule type" value="Genomic_DNA"/>
</dbReference>
<dbReference type="SUPFAM" id="SSF81383">
    <property type="entry name" value="F-box domain"/>
    <property type="match status" value="1"/>
</dbReference>
<dbReference type="Proteomes" id="UP000663843">
    <property type="component" value="Unassembled WGS sequence"/>
</dbReference>
<accession>A0A8H3BAM1</accession>
<dbReference type="Gene3D" id="1.20.1280.50">
    <property type="match status" value="1"/>
</dbReference>
<dbReference type="PROSITE" id="PS50181">
    <property type="entry name" value="FBOX"/>
    <property type="match status" value="1"/>
</dbReference>
<dbReference type="Gene3D" id="3.80.10.10">
    <property type="entry name" value="Ribonuclease Inhibitor"/>
    <property type="match status" value="1"/>
</dbReference>